<dbReference type="GO" id="GO:0003677">
    <property type="term" value="F:DNA binding"/>
    <property type="evidence" value="ECO:0007669"/>
    <property type="project" value="UniProtKB-KW"/>
</dbReference>
<dbReference type="Pfam" id="PF01047">
    <property type="entry name" value="MarR"/>
    <property type="match status" value="1"/>
</dbReference>
<dbReference type="SMART" id="SM00347">
    <property type="entry name" value="HTH_MARR"/>
    <property type="match status" value="1"/>
</dbReference>
<keyword evidence="2" id="KW-0238">DNA-binding</keyword>
<dbReference type="eggNOG" id="COG1846">
    <property type="taxonomic scope" value="Bacteria"/>
</dbReference>
<dbReference type="EMBL" id="CP002696">
    <property type="protein sequence ID" value="AEE16012.1"/>
    <property type="molecule type" value="Genomic_DNA"/>
</dbReference>
<dbReference type="KEGG" id="tbe:Trebr_0569"/>
<evidence type="ECO:0000313" key="5">
    <source>
        <dbReference type="EMBL" id="AEE16012.1"/>
    </source>
</evidence>
<protein>
    <submittedName>
        <fullName evidence="5">Transcriptional regulator, MarR family</fullName>
    </submittedName>
</protein>
<feature type="domain" description="HTH marR-type" evidence="4">
    <location>
        <begin position="6"/>
        <end position="141"/>
    </location>
</feature>
<reference evidence="6" key="1">
    <citation type="submission" date="2011-04" db="EMBL/GenBank/DDBJ databases">
        <title>The complete genome of Treponema brennaborense DSM 12168.</title>
        <authorList>
            <person name="Lucas S."/>
            <person name="Han J."/>
            <person name="Lapidus A."/>
            <person name="Bruce D."/>
            <person name="Goodwin L."/>
            <person name="Pitluck S."/>
            <person name="Peters L."/>
            <person name="Kyrpides N."/>
            <person name="Mavromatis K."/>
            <person name="Ivanova N."/>
            <person name="Mikhailova N."/>
            <person name="Pagani I."/>
            <person name="Teshima H."/>
            <person name="Detter J.C."/>
            <person name="Tapia R."/>
            <person name="Han C."/>
            <person name="Land M."/>
            <person name="Hauser L."/>
            <person name="Markowitz V."/>
            <person name="Cheng J.-F."/>
            <person name="Hugenholtz P."/>
            <person name="Woyke T."/>
            <person name="Wu D."/>
            <person name="Gronow S."/>
            <person name="Wellnitz S."/>
            <person name="Brambilla E."/>
            <person name="Klenk H.-P."/>
            <person name="Eisen J.A."/>
        </authorList>
    </citation>
    <scope>NUCLEOTIDE SEQUENCE [LARGE SCALE GENOMIC DNA]</scope>
    <source>
        <strain evidence="6">DSM 12168 / CIP 105900 / DD5/3</strain>
    </source>
</reference>
<dbReference type="InterPro" id="IPR036390">
    <property type="entry name" value="WH_DNA-bd_sf"/>
</dbReference>
<keyword evidence="3" id="KW-0804">Transcription</keyword>
<gene>
    <name evidence="5" type="ordered locus">Trebr_0569</name>
</gene>
<dbReference type="PANTHER" id="PTHR42756:SF1">
    <property type="entry name" value="TRANSCRIPTIONAL REPRESSOR OF EMRAB OPERON"/>
    <property type="match status" value="1"/>
</dbReference>
<dbReference type="RefSeq" id="WP_013757731.1">
    <property type="nucleotide sequence ID" value="NC_015500.1"/>
</dbReference>
<keyword evidence="1" id="KW-0805">Transcription regulation</keyword>
<evidence type="ECO:0000256" key="2">
    <source>
        <dbReference type="ARBA" id="ARBA00023125"/>
    </source>
</evidence>
<dbReference type="InterPro" id="IPR000835">
    <property type="entry name" value="HTH_MarR-typ"/>
</dbReference>
<dbReference type="PANTHER" id="PTHR42756">
    <property type="entry name" value="TRANSCRIPTIONAL REGULATOR, MARR"/>
    <property type="match status" value="1"/>
</dbReference>
<evidence type="ECO:0000313" key="6">
    <source>
        <dbReference type="Proteomes" id="UP000006546"/>
    </source>
</evidence>
<dbReference type="InterPro" id="IPR036388">
    <property type="entry name" value="WH-like_DNA-bd_sf"/>
</dbReference>
<sequence>MAWTDTSSITALISQIHSAASSFLKARLQSYGLPDMSSSHGNILFRLSQSECLTMGELAQLVNRDKSTVTVLVRKLESAGYVCRESAEADNRVTYIRLSATGREYTDKMAQISKELIGTCYEGFSEDEKAAVFTLLRRIALNFESSETCSR</sequence>
<dbReference type="SUPFAM" id="SSF46785">
    <property type="entry name" value="Winged helix' DNA-binding domain"/>
    <property type="match status" value="1"/>
</dbReference>
<evidence type="ECO:0000256" key="3">
    <source>
        <dbReference type="ARBA" id="ARBA00023163"/>
    </source>
</evidence>
<evidence type="ECO:0000256" key="1">
    <source>
        <dbReference type="ARBA" id="ARBA00023015"/>
    </source>
</evidence>
<accession>F4LPK1</accession>
<dbReference type="Gene3D" id="1.10.10.10">
    <property type="entry name" value="Winged helix-like DNA-binding domain superfamily/Winged helix DNA-binding domain"/>
    <property type="match status" value="1"/>
</dbReference>
<dbReference type="Proteomes" id="UP000006546">
    <property type="component" value="Chromosome"/>
</dbReference>
<organism evidence="5 6">
    <name type="scientific">Treponema brennaborense (strain DSM 12168 / CIP 105900 / DD5/3)</name>
    <dbReference type="NCBI Taxonomy" id="906968"/>
    <lineage>
        <taxon>Bacteria</taxon>
        <taxon>Pseudomonadati</taxon>
        <taxon>Spirochaetota</taxon>
        <taxon>Spirochaetia</taxon>
        <taxon>Spirochaetales</taxon>
        <taxon>Treponemataceae</taxon>
        <taxon>Treponema</taxon>
    </lineage>
</organism>
<keyword evidence="6" id="KW-1185">Reference proteome</keyword>
<dbReference type="PRINTS" id="PR00598">
    <property type="entry name" value="HTHMARR"/>
</dbReference>
<dbReference type="PROSITE" id="PS50995">
    <property type="entry name" value="HTH_MARR_2"/>
    <property type="match status" value="1"/>
</dbReference>
<name>F4LPK1_TREBD</name>
<evidence type="ECO:0000259" key="4">
    <source>
        <dbReference type="PROSITE" id="PS50995"/>
    </source>
</evidence>
<dbReference type="STRING" id="906968.Trebr_0569"/>
<dbReference type="AlphaFoldDB" id="F4LPK1"/>
<dbReference type="OrthoDB" id="9799663at2"/>
<dbReference type="HOGENOM" id="CLU_083287_18_3_12"/>
<dbReference type="GO" id="GO:0003700">
    <property type="term" value="F:DNA-binding transcription factor activity"/>
    <property type="evidence" value="ECO:0007669"/>
    <property type="project" value="InterPro"/>
</dbReference>
<proteinExistence type="predicted"/>